<dbReference type="GO" id="GO:0005634">
    <property type="term" value="C:nucleus"/>
    <property type="evidence" value="ECO:0007669"/>
    <property type="project" value="UniProtKB-SubCell"/>
</dbReference>
<feature type="compositionally biased region" description="Polar residues" evidence="7">
    <location>
        <begin position="632"/>
        <end position="642"/>
    </location>
</feature>
<dbReference type="Gene3D" id="3.40.50.10190">
    <property type="entry name" value="BRCT domain"/>
    <property type="match status" value="1"/>
</dbReference>
<feature type="compositionally biased region" description="Low complexity" evidence="7">
    <location>
        <begin position="441"/>
        <end position="456"/>
    </location>
</feature>
<dbReference type="CDD" id="cd07521">
    <property type="entry name" value="HAD_FCP1-like"/>
    <property type="match status" value="1"/>
</dbReference>
<feature type="compositionally biased region" description="Low complexity" evidence="7">
    <location>
        <begin position="131"/>
        <end position="143"/>
    </location>
</feature>
<comment type="catalytic activity">
    <reaction evidence="6">
        <text>O-phospho-L-threonyl-[protein] + H2O = L-threonyl-[protein] + phosphate</text>
        <dbReference type="Rhea" id="RHEA:47004"/>
        <dbReference type="Rhea" id="RHEA-COMP:11060"/>
        <dbReference type="Rhea" id="RHEA-COMP:11605"/>
        <dbReference type="ChEBI" id="CHEBI:15377"/>
        <dbReference type="ChEBI" id="CHEBI:30013"/>
        <dbReference type="ChEBI" id="CHEBI:43474"/>
        <dbReference type="ChEBI" id="CHEBI:61977"/>
        <dbReference type="EC" id="3.1.3.16"/>
    </reaction>
</comment>
<dbReference type="EC" id="3.1.3.16" evidence="2"/>
<organism evidence="10 11">
    <name type="scientific">Coccomyxa subellipsoidea (strain C-169)</name>
    <name type="common">Green microalga</name>
    <dbReference type="NCBI Taxonomy" id="574566"/>
    <lineage>
        <taxon>Eukaryota</taxon>
        <taxon>Viridiplantae</taxon>
        <taxon>Chlorophyta</taxon>
        <taxon>core chlorophytes</taxon>
        <taxon>Trebouxiophyceae</taxon>
        <taxon>Trebouxiophyceae incertae sedis</taxon>
        <taxon>Coccomyxaceae</taxon>
        <taxon>Coccomyxa</taxon>
        <taxon>Coccomyxa subellipsoidea</taxon>
    </lineage>
</organism>
<feature type="compositionally biased region" description="Polar residues" evidence="7">
    <location>
        <begin position="94"/>
        <end position="111"/>
    </location>
</feature>
<dbReference type="InterPro" id="IPR039189">
    <property type="entry name" value="Fcp1"/>
</dbReference>
<dbReference type="eggNOG" id="KOG0323">
    <property type="taxonomic scope" value="Eukaryota"/>
</dbReference>
<evidence type="ECO:0000313" key="11">
    <source>
        <dbReference type="Proteomes" id="UP000007264"/>
    </source>
</evidence>
<feature type="compositionally biased region" description="Pro residues" evidence="7">
    <location>
        <begin position="530"/>
        <end position="542"/>
    </location>
</feature>
<dbReference type="PANTHER" id="PTHR23081:SF36">
    <property type="entry name" value="RNA POLYMERASE II SUBUNIT A C-TERMINAL DOMAIN PHOSPHATASE"/>
    <property type="match status" value="1"/>
</dbReference>
<feature type="region of interest" description="Disordered" evidence="7">
    <location>
        <begin position="1"/>
        <end position="302"/>
    </location>
</feature>
<comment type="catalytic activity">
    <reaction evidence="5">
        <text>O-phospho-L-seryl-[protein] + H2O = L-seryl-[protein] + phosphate</text>
        <dbReference type="Rhea" id="RHEA:20629"/>
        <dbReference type="Rhea" id="RHEA-COMP:9863"/>
        <dbReference type="Rhea" id="RHEA-COMP:11604"/>
        <dbReference type="ChEBI" id="CHEBI:15377"/>
        <dbReference type="ChEBI" id="CHEBI:29999"/>
        <dbReference type="ChEBI" id="CHEBI:43474"/>
        <dbReference type="ChEBI" id="CHEBI:83421"/>
        <dbReference type="EC" id="3.1.3.16"/>
    </reaction>
</comment>
<keyword evidence="4" id="KW-0539">Nucleus</keyword>
<comment type="caution">
    <text evidence="10">The sequence shown here is derived from an EMBL/GenBank/DDBJ whole genome shotgun (WGS) entry which is preliminary data.</text>
</comment>
<evidence type="ECO:0000256" key="4">
    <source>
        <dbReference type="ARBA" id="ARBA00023242"/>
    </source>
</evidence>
<evidence type="ECO:0000256" key="2">
    <source>
        <dbReference type="ARBA" id="ARBA00013081"/>
    </source>
</evidence>
<protein>
    <recommendedName>
        <fullName evidence="2">protein-serine/threonine phosphatase</fullName>
        <ecNumber evidence="2">3.1.3.16</ecNumber>
    </recommendedName>
</protein>
<feature type="compositionally biased region" description="Low complexity" evidence="7">
    <location>
        <begin position="606"/>
        <end position="623"/>
    </location>
</feature>
<dbReference type="Proteomes" id="UP000007264">
    <property type="component" value="Unassembled WGS sequence"/>
</dbReference>
<dbReference type="InterPro" id="IPR036412">
    <property type="entry name" value="HAD-like_sf"/>
</dbReference>
<dbReference type="SUPFAM" id="SSF52113">
    <property type="entry name" value="BRCT domain"/>
    <property type="match status" value="1"/>
</dbReference>
<evidence type="ECO:0000259" key="8">
    <source>
        <dbReference type="PROSITE" id="PS50172"/>
    </source>
</evidence>
<accession>I0YQB3</accession>
<dbReference type="RefSeq" id="XP_005645126.1">
    <property type="nucleotide sequence ID" value="XM_005645069.1"/>
</dbReference>
<reference evidence="10 11" key="1">
    <citation type="journal article" date="2012" name="Genome Biol.">
        <title>The genome of the polar eukaryotic microalga coccomyxa subellipsoidea reveals traits of cold adaptation.</title>
        <authorList>
            <person name="Blanc G."/>
            <person name="Agarkova I."/>
            <person name="Grimwood J."/>
            <person name="Kuo A."/>
            <person name="Brueggeman A."/>
            <person name="Dunigan D."/>
            <person name="Gurnon J."/>
            <person name="Ladunga I."/>
            <person name="Lindquist E."/>
            <person name="Lucas S."/>
            <person name="Pangilinan J."/>
            <person name="Proschold T."/>
            <person name="Salamov A."/>
            <person name="Schmutz J."/>
            <person name="Weeks D."/>
            <person name="Yamada T."/>
            <person name="Claverie J.M."/>
            <person name="Grigoriev I."/>
            <person name="Van Etten J."/>
            <person name="Lomsadze A."/>
            <person name="Borodovsky M."/>
        </authorList>
    </citation>
    <scope>NUCLEOTIDE SEQUENCE [LARGE SCALE GENOMIC DNA]</scope>
    <source>
        <strain evidence="10 11">C-169</strain>
    </source>
</reference>
<evidence type="ECO:0000256" key="3">
    <source>
        <dbReference type="ARBA" id="ARBA00022801"/>
    </source>
</evidence>
<dbReference type="SUPFAM" id="SSF56784">
    <property type="entry name" value="HAD-like"/>
    <property type="match status" value="1"/>
</dbReference>
<dbReference type="EMBL" id="AGSI01000015">
    <property type="protein sequence ID" value="EIE20582.1"/>
    <property type="molecule type" value="Genomic_DNA"/>
</dbReference>
<evidence type="ECO:0000256" key="6">
    <source>
        <dbReference type="ARBA" id="ARBA00048336"/>
    </source>
</evidence>
<dbReference type="STRING" id="574566.I0YQB3"/>
<dbReference type="Pfam" id="PF12738">
    <property type="entry name" value="PTCB-BRCT"/>
    <property type="match status" value="1"/>
</dbReference>
<gene>
    <name evidence="10" type="ORF">COCSUDRAFT_57726</name>
</gene>
<evidence type="ECO:0000256" key="7">
    <source>
        <dbReference type="SAM" id="MobiDB-lite"/>
    </source>
</evidence>
<dbReference type="PROSITE" id="PS50172">
    <property type="entry name" value="BRCT"/>
    <property type="match status" value="1"/>
</dbReference>
<dbReference type="Pfam" id="PF03031">
    <property type="entry name" value="NIF"/>
    <property type="match status" value="1"/>
</dbReference>
<feature type="domain" description="BRCT" evidence="8">
    <location>
        <begin position="924"/>
        <end position="999"/>
    </location>
</feature>
<dbReference type="OrthoDB" id="10249888at2759"/>
<dbReference type="InterPro" id="IPR001357">
    <property type="entry name" value="BRCT_dom"/>
</dbReference>
<dbReference type="Gene3D" id="3.40.50.1000">
    <property type="entry name" value="HAD superfamily/HAD-like"/>
    <property type="match status" value="1"/>
</dbReference>
<keyword evidence="11" id="KW-1185">Reference proteome</keyword>
<dbReference type="InterPro" id="IPR004274">
    <property type="entry name" value="FCP1_dom"/>
</dbReference>
<sequence>MQAPIPGPRSPPAAHSAAQTPPDGFQRPAPLETQSDRTPASFASGSSRESAEPVPASLQTLEPSPAVTGWQQRPPSRFAPFTSRASLLQHVPVQPQSSGRSQLSLSDQTTVEPRRLPSSGATAQATDDPPHSASRSARSPIAPSRKRENLREREFRKQQESSAPPEPRSRSSSVEAGQIKAEALPLTDARAARSRSSPRGQDPEGSERETGRGAADAGRCKPRDRRRSRDGSEPLTVAEEAARRQRREAERVEWERTRLERERKHREREAQRERQETQRAKERAERRHREREEREKKEWAEDATRLASRIHSLCEDCTMKEIMTSLDTVVTNLLSALLKLYSIHRLHKKMREAGMDTDIDPAKLAAGIMEGLRQLRVFSQTGAGQSALRSHAEARELVRSAMRDRHEAFTPAQQATLEGLVKASAVFTAFVNDGTSPVQTPPKATNAATGAAAQPPGLSGAAQPRANGVVSPIGRHASAPQKRQQAGAAGANQPTGKRQRWEAAPQQNSARQLSAGPGKPGNGAAASRPPDSPPSPLTPPSKPGEAEPERDDISILSDSQNLYADGAAEPGDEAASKALEDFLPFSPDTPSETPERATPAVPGDDSATAASVQPASAAPVAVPGLHDASAPPQRQRSGQPSETAAARAAAGGQEGATSGQQGDDAVDRGSGDASTSGRALHSAYRQAGPVGALLRQRRLCLVLDLDHTLVNSAKFSEVEPEHLKLLERQLQREAALPAEEKRLHRLDRIAMWTALRPGLRQMLAAVAPLFQLWIQTNASRAYALAMAELLDPTGELFGQRIISKGDDGSALINHSKRLMQGLEECEAVCIIVDDSDDVWRHHAHNLLHVERYTYFPSSRRQLNLRGPSFLEAHKDECDKTGILAVTLGVLLRVHIAVFAALDAPPTAGIREEHHWDVRHVLGLLRKQVLLGVRVLFSKVFPLGQAPSEQLYWKQAEAYGASCTSQLDEHVTHVVALSRGTHKAQWALQAGKHVVSPAWLECSCTLWQRAKERAYPAPP</sequence>
<dbReference type="AlphaFoldDB" id="I0YQB3"/>
<feature type="compositionally biased region" description="Basic and acidic residues" evidence="7">
    <location>
        <begin position="544"/>
        <end position="553"/>
    </location>
</feature>
<feature type="compositionally biased region" description="Basic and acidic residues" evidence="7">
    <location>
        <begin position="201"/>
        <end position="211"/>
    </location>
</feature>
<proteinExistence type="predicted"/>
<evidence type="ECO:0000256" key="5">
    <source>
        <dbReference type="ARBA" id="ARBA00047761"/>
    </source>
</evidence>
<dbReference type="CDD" id="cd17729">
    <property type="entry name" value="BRCT_CTDP1"/>
    <property type="match status" value="1"/>
</dbReference>
<evidence type="ECO:0000259" key="9">
    <source>
        <dbReference type="PROSITE" id="PS50969"/>
    </source>
</evidence>
<comment type="subcellular location">
    <subcellularLocation>
        <location evidence="1">Nucleus</location>
    </subcellularLocation>
</comment>
<dbReference type="PANTHER" id="PTHR23081">
    <property type="entry name" value="RNA POLYMERASE II CTD PHOSPHATASE"/>
    <property type="match status" value="1"/>
</dbReference>
<dbReference type="KEGG" id="csl:COCSUDRAFT_57726"/>
<feature type="region of interest" description="Disordered" evidence="7">
    <location>
        <begin position="434"/>
        <end position="680"/>
    </location>
</feature>
<dbReference type="GeneID" id="17038558"/>
<dbReference type="GO" id="GO:0008420">
    <property type="term" value="F:RNA polymerase II CTD heptapeptide repeat phosphatase activity"/>
    <property type="evidence" value="ECO:0007669"/>
    <property type="project" value="InterPro"/>
</dbReference>
<feature type="compositionally biased region" description="Polar residues" evidence="7">
    <location>
        <begin position="32"/>
        <end position="48"/>
    </location>
</feature>
<dbReference type="SMART" id="SM00577">
    <property type="entry name" value="CPDc"/>
    <property type="match status" value="1"/>
</dbReference>
<evidence type="ECO:0000256" key="1">
    <source>
        <dbReference type="ARBA" id="ARBA00004123"/>
    </source>
</evidence>
<evidence type="ECO:0000313" key="10">
    <source>
        <dbReference type="EMBL" id="EIE20582.1"/>
    </source>
</evidence>
<feature type="compositionally biased region" description="Pro residues" evidence="7">
    <location>
        <begin position="1"/>
        <end position="11"/>
    </location>
</feature>
<feature type="compositionally biased region" description="Basic and acidic residues" evidence="7">
    <location>
        <begin position="240"/>
        <end position="302"/>
    </location>
</feature>
<keyword evidence="3" id="KW-0378">Hydrolase</keyword>
<dbReference type="InterPro" id="IPR036420">
    <property type="entry name" value="BRCT_dom_sf"/>
</dbReference>
<feature type="compositionally biased region" description="Basic and acidic residues" evidence="7">
    <location>
        <begin position="145"/>
        <end position="159"/>
    </location>
</feature>
<name>I0YQB3_COCSC</name>
<dbReference type="PROSITE" id="PS50969">
    <property type="entry name" value="FCP1"/>
    <property type="match status" value="1"/>
</dbReference>
<feature type="domain" description="FCP1 homology" evidence="9">
    <location>
        <begin position="694"/>
        <end position="873"/>
    </location>
</feature>
<dbReference type="InterPro" id="IPR023214">
    <property type="entry name" value="HAD_sf"/>
</dbReference>